<comment type="caution">
    <text evidence="7">The sequence shown here is derived from an EMBL/GenBank/DDBJ whole genome shotgun (WGS) entry which is preliminary data.</text>
</comment>
<dbReference type="InterPro" id="IPR020103">
    <property type="entry name" value="PsdUridine_synth_cat_dom_sf"/>
</dbReference>
<evidence type="ECO:0000313" key="7">
    <source>
        <dbReference type="EMBL" id="TPR53376.1"/>
    </source>
</evidence>
<feature type="domain" description="Pseudouridine synthase II N-terminal" evidence="6">
    <location>
        <begin position="25"/>
        <end position="171"/>
    </location>
</feature>
<sequence>MFYKINKPRGLSSFKAIKSFAKQNNIKKIGHGGTLDPLAEGLLIVATNYDTKALGYILGDTKEYYVEATLHQKSASYDEGEEIFAIENHPIISKEKLLEALTYWKNQTKQLPPVFSAKKVDGVRSYKLARENKSVELAYANIKIESLELIWFNELEQKFAIRCKVSKGTYIRSLVHDIGLYLNTDAVVNVLRREKIGNITLNEKQEFEEIDKLNELFNVKLFMLSEGQLKILAKSKELEISELKNFCGNLIFTYFNRIIGWGNIKHGHCKMTKVFYARIDAILKGENYD</sequence>
<comment type="similarity">
    <text evidence="2">Belongs to the pseudouridine synthase TruB family. Type 1 subfamily.</text>
</comment>
<dbReference type="Proteomes" id="UP000316851">
    <property type="component" value="Unassembled WGS sequence"/>
</dbReference>
<protein>
    <recommendedName>
        <fullName evidence="3">tRNA pseudouridine(55) synthase</fullName>
        <ecNumber evidence="3">5.4.99.25</ecNumber>
    </recommendedName>
</protein>
<keyword evidence="4" id="KW-0819">tRNA processing</keyword>
<organism evidence="7 8">
    <name type="scientific">Metamycoplasma neophronis</name>
    <dbReference type="NCBI Taxonomy" id="872983"/>
    <lineage>
        <taxon>Bacteria</taxon>
        <taxon>Bacillati</taxon>
        <taxon>Mycoplasmatota</taxon>
        <taxon>Mycoplasmoidales</taxon>
        <taxon>Metamycoplasmataceae</taxon>
        <taxon>Metamycoplasma</taxon>
    </lineage>
</organism>
<evidence type="ECO:0000256" key="4">
    <source>
        <dbReference type="ARBA" id="ARBA00022694"/>
    </source>
</evidence>
<evidence type="ECO:0000256" key="3">
    <source>
        <dbReference type="ARBA" id="ARBA00012787"/>
    </source>
</evidence>
<keyword evidence="8" id="KW-1185">Reference proteome</keyword>
<reference evidence="7" key="1">
    <citation type="submission" date="2019-06" db="EMBL/GenBank/DDBJ databases">
        <title>Mycoplasma neophronis type strain whole genome sequence.</title>
        <authorList>
            <person name="Spergser J."/>
        </authorList>
    </citation>
    <scope>NUCLEOTIDE SEQUENCE [LARGE SCALE GENOMIC DNA]</scope>
    <source>
        <strain evidence="7">DSM 24097</strain>
    </source>
</reference>
<comment type="catalytic activity">
    <reaction evidence="1">
        <text>uridine(55) in tRNA = pseudouridine(55) in tRNA</text>
        <dbReference type="Rhea" id="RHEA:42532"/>
        <dbReference type="Rhea" id="RHEA-COMP:10101"/>
        <dbReference type="Rhea" id="RHEA-COMP:10102"/>
        <dbReference type="ChEBI" id="CHEBI:65314"/>
        <dbReference type="ChEBI" id="CHEBI:65315"/>
        <dbReference type="EC" id="5.4.99.25"/>
    </reaction>
</comment>
<dbReference type="SUPFAM" id="SSF55120">
    <property type="entry name" value="Pseudouridine synthase"/>
    <property type="match status" value="1"/>
</dbReference>
<evidence type="ECO:0000256" key="2">
    <source>
        <dbReference type="ARBA" id="ARBA00005642"/>
    </source>
</evidence>
<dbReference type="Gene3D" id="3.30.2350.10">
    <property type="entry name" value="Pseudouridine synthase"/>
    <property type="match status" value="1"/>
</dbReference>
<name>A0ABY2YZL5_9BACT</name>
<dbReference type="InterPro" id="IPR014780">
    <property type="entry name" value="tRNA_psdUridine_synth_TruB"/>
</dbReference>
<dbReference type="EC" id="5.4.99.25" evidence="3"/>
<dbReference type="EMBL" id="VHHP01000007">
    <property type="protein sequence ID" value="TPR53376.1"/>
    <property type="molecule type" value="Genomic_DNA"/>
</dbReference>
<accession>A0ABY2YZL5</accession>
<dbReference type="RefSeq" id="WP_140914977.1">
    <property type="nucleotide sequence ID" value="NZ_VHHP01000007.1"/>
</dbReference>
<keyword evidence="5 7" id="KW-0413">Isomerase</keyword>
<evidence type="ECO:0000259" key="6">
    <source>
        <dbReference type="Pfam" id="PF01509"/>
    </source>
</evidence>
<evidence type="ECO:0000313" key="8">
    <source>
        <dbReference type="Proteomes" id="UP000316851"/>
    </source>
</evidence>
<evidence type="ECO:0000256" key="1">
    <source>
        <dbReference type="ARBA" id="ARBA00000385"/>
    </source>
</evidence>
<dbReference type="Pfam" id="PF01509">
    <property type="entry name" value="TruB_N"/>
    <property type="match status" value="1"/>
</dbReference>
<dbReference type="PANTHER" id="PTHR13767">
    <property type="entry name" value="TRNA-PSEUDOURIDINE SYNTHASE"/>
    <property type="match status" value="1"/>
</dbReference>
<proteinExistence type="inferred from homology"/>
<dbReference type="GO" id="GO:0160148">
    <property type="term" value="F:tRNA pseudouridine(55) synthase activity"/>
    <property type="evidence" value="ECO:0007669"/>
    <property type="project" value="UniProtKB-EC"/>
</dbReference>
<evidence type="ECO:0000256" key="5">
    <source>
        <dbReference type="ARBA" id="ARBA00023235"/>
    </source>
</evidence>
<dbReference type="InterPro" id="IPR002501">
    <property type="entry name" value="PsdUridine_synth_N"/>
</dbReference>
<dbReference type="PANTHER" id="PTHR13767:SF2">
    <property type="entry name" value="PSEUDOURIDYLATE SYNTHASE TRUB1"/>
    <property type="match status" value="1"/>
</dbReference>
<gene>
    <name evidence="7" type="primary">truB</name>
    <name evidence="7" type="ORF">FJR74_02580</name>
</gene>
<dbReference type="NCBIfam" id="TIGR00431">
    <property type="entry name" value="TruB"/>
    <property type="match status" value="1"/>
</dbReference>